<geneLocation type="plasmid" evidence="2 3">
    <name>pACIX904</name>
</geneLocation>
<accession>E8X7N0</accession>
<dbReference type="KEGG" id="acm:AciX9_4523"/>
<evidence type="ECO:0000256" key="1">
    <source>
        <dbReference type="SAM" id="MobiDB-lite"/>
    </source>
</evidence>
<sequence>MSWFTDNCGTTFTPSNGSAPTAPMTVTTNTNGVLGTGTWTGSVVVKH</sequence>
<keyword evidence="3" id="KW-1185">Reference proteome</keyword>
<dbReference type="Proteomes" id="UP000000343">
    <property type="component" value="Plasmid pACIX904"/>
</dbReference>
<protein>
    <submittedName>
        <fullName evidence="2">Uncharacterized protein</fullName>
    </submittedName>
</protein>
<name>E8X7N0_GRATM</name>
<dbReference type="AlphaFoldDB" id="E8X7N0"/>
<reference evidence="3" key="1">
    <citation type="submission" date="2011-01" db="EMBL/GenBank/DDBJ databases">
        <title>Complete sequence of plasmid4 of Acidobacterium sp. MP5ACTX9.</title>
        <authorList>
            <consortium name="US DOE Joint Genome Institute"/>
            <person name="Lucas S."/>
            <person name="Copeland A."/>
            <person name="Lapidus A."/>
            <person name="Cheng J.-F."/>
            <person name="Goodwin L."/>
            <person name="Pitluck S."/>
            <person name="Teshima H."/>
            <person name="Detter J.C."/>
            <person name="Han C."/>
            <person name="Tapia R."/>
            <person name="Land M."/>
            <person name="Hauser L."/>
            <person name="Kyrpides N."/>
            <person name="Ivanova N."/>
            <person name="Ovchinnikova G."/>
            <person name="Pagani I."/>
            <person name="Rawat S.R."/>
            <person name="Mannisto M."/>
            <person name="Haggblom M.M."/>
            <person name="Woyke T."/>
        </authorList>
    </citation>
    <scope>NUCLEOTIDE SEQUENCE [LARGE SCALE GENOMIC DNA]</scope>
    <source>
        <strain evidence="3">MP5ACTX9</strain>
        <plasmid evidence="3">Plasmid pACIX904</plasmid>
    </source>
</reference>
<evidence type="ECO:0000313" key="3">
    <source>
        <dbReference type="Proteomes" id="UP000000343"/>
    </source>
</evidence>
<dbReference type="HOGENOM" id="CLU_3168642_0_0_0"/>
<proteinExistence type="predicted"/>
<organism evidence="3">
    <name type="scientific">Granulicella tundricola (strain ATCC BAA-1859 / DSM 23138 / MP5ACTX9)</name>
    <dbReference type="NCBI Taxonomy" id="1198114"/>
    <lineage>
        <taxon>Bacteria</taxon>
        <taxon>Pseudomonadati</taxon>
        <taxon>Acidobacteriota</taxon>
        <taxon>Terriglobia</taxon>
        <taxon>Terriglobales</taxon>
        <taxon>Acidobacteriaceae</taxon>
        <taxon>Granulicella</taxon>
    </lineage>
</organism>
<feature type="region of interest" description="Disordered" evidence="1">
    <location>
        <begin position="1"/>
        <end position="23"/>
    </location>
</feature>
<feature type="compositionally biased region" description="Polar residues" evidence="1">
    <location>
        <begin position="1"/>
        <end position="19"/>
    </location>
</feature>
<evidence type="ECO:0000313" key="2">
    <source>
        <dbReference type="EMBL" id="ADW71464.1"/>
    </source>
</evidence>
<gene>
    <name evidence="2" type="ordered locus">AciX9_4523</name>
</gene>
<dbReference type="EMBL" id="CP002484">
    <property type="protein sequence ID" value="ADW71464.1"/>
    <property type="molecule type" value="Genomic_DNA"/>
</dbReference>
<keyword evidence="2" id="KW-0614">Plasmid</keyword>
<dbReference type="PaxDb" id="1198114-AciX9_4523"/>